<evidence type="ECO:0008006" key="4">
    <source>
        <dbReference type="Google" id="ProtNLM"/>
    </source>
</evidence>
<dbReference type="STRING" id="1314674.A0A0D7BQA9"/>
<feature type="compositionally biased region" description="Polar residues" evidence="1">
    <location>
        <begin position="639"/>
        <end position="648"/>
    </location>
</feature>
<accession>A0A0D7BQA9</accession>
<name>A0A0D7BQA9_9AGAR</name>
<dbReference type="OrthoDB" id="244495at2759"/>
<dbReference type="GO" id="GO:0000307">
    <property type="term" value="C:cyclin-dependent protein kinase holoenzyme complex"/>
    <property type="evidence" value="ECO:0007669"/>
    <property type="project" value="TreeGrafter"/>
</dbReference>
<feature type="compositionally biased region" description="Polar residues" evidence="1">
    <location>
        <begin position="578"/>
        <end position="593"/>
    </location>
</feature>
<dbReference type="PANTHER" id="PTHR15615:SF27">
    <property type="entry name" value="PHO85 CYCLIN CLG1"/>
    <property type="match status" value="1"/>
</dbReference>
<dbReference type="Proteomes" id="UP000054007">
    <property type="component" value="Unassembled WGS sequence"/>
</dbReference>
<feature type="compositionally biased region" description="Basic residues" evidence="1">
    <location>
        <begin position="276"/>
        <end position="288"/>
    </location>
</feature>
<dbReference type="EMBL" id="KN880442">
    <property type="protein sequence ID" value="KIY72632.1"/>
    <property type="molecule type" value="Genomic_DNA"/>
</dbReference>
<dbReference type="Gene3D" id="1.10.472.10">
    <property type="entry name" value="Cyclin-like"/>
    <property type="match status" value="1"/>
</dbReference>
<feature type="compositionally biased region" description="Low complexity" evidence="1">
    <location>
        <begin position="657"/>
        <end position="669"/>
    </location>
</feature>
<evidence type="ECO:0000313" key="2">
    <source>
        <dbReference type="EMBL" id="KIY72632.1"/>
    </source>
</evidence>
<feature type="region of interest" description="Disordered" evidence="1">
    <location>
        <begin position="639"/>
        <end position="669"/>
    </location>
</feature>
<feature type="compositionally biased region" description="Low complexity" evidence="1">
    <location>
        <begin position="443"/>
        <end position="452"/>
    </location>
</feature>
<dbReference type="InterPro" id="IPR013922">
    <property type="entry name" value="Cyclin_PHO80-like"/>
</dbReference>
<evidence type="ECO:0000256" key="1">
    <source>
        <dbReference type="SAM" id="MobiDB-lite"/>
    </source>
</evidence>
<feature type="region of interest" description="Disordered" evidence="1">
    <location>
        <begin position="532"/>
        <end position="605"/>
    </location>
</feature>
<feature type="region of interest" description="Disordered" evidence="1">
    <location>
        <begin position="401"/>
        <end position="494"/>
    </location>
</feature>
<feature type="compositionally biased region" description="Low complexity" evidence="1">
    <location>
        <begin position="467"/>
        <end position="489"/>
    </location>
</feature>
<feature type="region of interest" description="Disordered" evidence="1">
    <location>
        <begin position="37"/>
        <end position="99"/>
    </location>
</feature>
<dbReference type="InterPro" id="IPR036915">
    <property type="entry name" value="Cyclin-like_sf"/>
</dbReference>
<evidence type="ECO:0000313" key="3">
    <source>
        <dbReference type="Proteomes" id="UP000054007"/>
    </source>
</evidence>
<proteinExistence type="predicted"/>
<keyword evidence="3" id="KW-1185">Reference proteome</keyword>
<dbReference type="GO" id="GO:0005634">
    <property type="term" value="C:nucleus"/>
    <property type="evidence" value="ECO:0007669"/>
    <property type="project" value="TreeGrafter"/>
</dbReference>
<dbReference type="SUPFAM" id="SSF47954">
    <property type="entry name" value="Cyclin-like"/>
    <property type="match status" value="1"/>
</dbReference>
<dbReference type="GO" id="GO:0019901">
    <property type="term" value="F:protein kinase binding"/>
    <property type="evidence" value="ECO:0007669"/>
    <property type="project" value="InterPro"/>
</dbReference>
<reference evidence="2 3" key="1">
    <citation type="journal article" date="2015" name="Fungal Genet. Biol.">
        <title>Evolution of novel wood decay mechanisms in Agaricales revealed by the genome sequences of Fistulina hepatica and Cylindrobasidium torrendii.</title>
        <authorList>
            <person name="Floudas D."/>
            <person name="Held B.W."/>
            <person name="Riley R."/>
            <person name="Nagy L.G."/>
            <person name="Koehler G."/>
            <person name="Ransdell A.S."/>
            <person name="Younus H."/>
            <person name="Chow J."/>
            <person name="Chiniquy J."/>
            <person name="Lipzen A."/>
            <person name="Tritt A."/>
            <person name="Sun H."/>
            <person name="Haridas S."/>
            <person name="LaButti K."/>
            <person name="Ohm R.A."/>
            <person name="Kues U."/>
            <person name="Blanchette R.A."/>
            <person name="Grigoriev I.V."/>
            <person name="Minto R.E."/>
            <person name="Hibbett D.S."/>
        </authorList>
    </citation>
    <scope>NUCLEOTIDE SEQUENCE [LARGE SCALE GENOMIC DNA]</scope>
    <source>
        <strain evidence="2 3">FP15055 ss-10</strain>
    </source>
</reference>
<dbReference type="Pfam" id="PF08613">
    <property type="entry name" value="Cyclin"/>
    <property type="match status" value="1"/>
</dbReference>
<organism evidence="2 3">
    <name type="scientific">Cylindrobasidium torrendii FP15055 ss-10</name>
    <dbReference type="NCBI Taxonomy" id="1314674"/>
    <lineage>
        <taxon>Eukaryota</taxon>
        <taxon>Fungi</taxon>
        <taxon>Dikarya</taxon>
        <taxon>Basidiomycota</taxon>
        <taxon>Agaricomycotina</taxon>
        <taxon>Agaricomycetes</taxon>
        <taxon>Agaricomycetidae</taxon>
        <taxon>Agaricales</taxon>
        <taxon>Marasmiineae</taxon>
        <taxon>Physalacriaceae</taxon>
        <taxon>Cylindrobasidium</taxon>
    </lineage>
</organism>
<dbReference type="CDD" id="cd20557">
    <property type="entry name" value="CYCLIN_ScPCL1-like"/>
    <property type="match status" value="1"/>
</dbReference>
<dbReference type="GO" id="GO:0016538">
    <property type="term" value="F:cyclin-dependent protein serine/threonine kinase regulator activity"/>
    <property type="evidence" value="ECO:0007669"/>
    <property type="project" value="TreeGrafter"/>
</dbReference>
<dbReference type="PANTHER" id="PTHR15615">
    <property type="match status" value="1"/>
</dbReference>
<sequence>MASYEMYYGRGQPSIDPRALVKGASVATAESSLSLAYPSSGAHSADAVHSLPPMDSLQPPMSSLDRPSESFAPEPHSDRENEAGSPPSPLRPHPTKDLFSPIDWRAKREGRFLARKTAEMICWVWFSSESPRSQATSSASAAQLFPRPAFVNFIHNVLSTTQVSQSVIVVAQYYLWKYRQKEPERQCEEGSEYRGAVAGLMMANKFLDDNTYTNKTWSEVTGIGLTDINEMEHDFLQRMNFELFVSHQSYIGWEKLLTSLVRHKEGILRRHRELHPAARRARRSKRIMRPVERARSMSPPRTPPGSSAVFVDDMSMLPQSRKRAADVVSPPPERRVKMQKTTATAYEEDFGMDGLSIANAGPTLERGFEAPVRYDQPQNLFFYALASSKEEQGRPQQYCYQPRREAQPPPPQHVHRRPAPVPAFETNDQDYPPMAHQDFPMASSSHLSSPTSRRYTLAPPRPYIKIPSHSDSLSHPSSSSHSANSLPFLIPQRSAPGPLLPPAFPRVTQSASASPLEDDVNLPPLHNVPRLVPAIPAPTPHERSTTTVYGPRHVHPAVYSNPAYESSSPMEHDGYIAPNSQGSPYSNQSTYQGSPAAYAQGSPSAYTRGSPAVYAHGSPSGYAHGSTVAYAQGLRGEYSHSSSASYPQGSPAEYMQTPSSNTSPYTSTYPQAGYQQAAAYSHDQQYDDSPYDYSYTYGTQSAQEAQGPSSYPIGHHPRYTEAVVSYGPSYAYWTPPPDAIPASFANAGPSGLAMYEDSPGPRRW</sequence>
<dbReference type="AlphaFoldDB" id="A0A0D7BQA9"/>
<feature type="region of interest" description="Disordered" evidence="1">
    <location>
        <begin position="320"/>
        <end position="339"/>
    </location>
</feature>
<protein>
    <recommendedName>
        <fullName evidence="4">Cyclin-like domain-containing protein</fullName>
    </recommendedName>
</protein>
<feature type="region of interest" description="Disordered" evidence="1">
    <location>
        <begin position="276"/>
        <end position="311"/>
    </location>
</feature>
<gene>
    <name evidence="2" type="ORF">CYLTODRAFT_440526</name>
</gene>